<evidence type="ECO:0000313" key="3">
    <source>
        <dbReference type="EMBL" id="CDR46002.1"/>
    </source>
</evidence>
<name>A0A061B7W6_CYBFA</name>
<proteinExistence type="predicted"/>
<dbReference type="GO" id="GO:0006897">
    <property type="term" value="P:endocytosis"/>
    <property type="evidence" value="ECO:0007669"/>
    <property type="project" value="InterPro"/>
</dbReference>
<evidence type="ECO:0000259" key="2">
    <source>
        <dbReference type="Pfam" id="PF07933"/>
    </source>
</evidence>
<feature type="domain" description="NECAP PHear" evidence="2">
    <location>
        <begin position="20"/>
        <end position="160"/>
    </location>
</feature>
<feature type="compositionally biased region" description="Low complexity" evidence="1">
    <location>
        <begin position="173"/>
        <end position="189"/>
    </location>
</feature>
<gene>
    <name evidence="3" type="ORF">CYFA0S_21e00628g</name>
</gene>
<dbReference type="GO" id="GO:0016020">
    <property type="term" value="C:membrane"/>
    <property type="evidence" value="ECO:0007669"/>
    <property type="project" value="InterPro"/>
</dbReference>
<dbReference type="Pfam" id="PF07933">
    <property type="entry name" value="DUF1681"/>
    <property type="match status" value="1"/>
</dbReference>
<accession>A0A061B7W6</accession>
<feature type="region of interest" description="Disordered" evidence="1">
    <location>
        <begin position="164"/>
        <end position="205"/>
    </location>
</feature>
<dbReference type="Gene3D" id="2.30.29.30">
    <property type="entry name" value="Pleckstrin-homology domain (PH domain)/Phosphotyrosine-binding domain (PTB)"/>
    <property type="match status" value="1"/>
</dbReference>
<dbReference type="EMBL" id="LK052906">
    <property type="protein sequence ID" value="CDR46002.1"/>
    <property type="molecule type" value="Genomic_DNA"/>
</dbReference>
<dbReference type="AlphaFoldDB" id="A0A061B7W6"/>
<dbReference type="InterPro" id="IPR012466">
    <property type="entry name" value="NECAP_PHear"/>
</dbReference>
<dbReference type="InterPro" id="IPR011993">
    <property type="entry name" value="PH-like_dom_sf"/>
</dbReference>
<sequence>MTPTTRIFVDRIEKVVLEATVRLIAIPPPTKEPNPRDGLYDVSAWNFQRVCFKGKLQFIEEEYTDDRDEPLVARIVLRSHDSPPDDGPIYGETLCDPQGENVKQTHSRRAFRVLFHELGKTIALGIVFDESSLAGEFVSAIRDFKRNYWETREAQKELEEDIEQGVTNLNIASETNTTSSSSSEGSSSSPANDDDDEFGDFVGNK</sequence>
<protein>
    <submittedName>
        <fullName evidence="3">CYFA0S21e00628g1_1</fullName>
    </submittedName>
</protein>
<reference evidence="3" key="1">
    <citation type="journal article" date="2014" name="Genome Announc.">
        <title>Genome sequence of the yeast Cyberlindnera fabianii (Hansenula fabianii).</title>
        <authorList>
            <person name="Freel K.C."/>
            <person name="Sarilar V."/>
            <person name="Neuveglise C."/>
            <person name="Devillers H."/>
            <person name="Friedrich A."/>
            <person name="Schacherer J."/>
        </authorList>
    </citation>
    <scope>NUCLEOTIDE SEQUENCE</scope>
    <source>
        <strain evidence="3">YJS4271</strain>
    </source>
</reference>
<organism evidence="3">
    <name type="scientific">Cyberlindnera fabianii</name>
    <name type="common">Yeast</name>
    <name type="synonym">Hansenula fabianii</name>
    <dbReference type="NCBI Taxonomy" id="36022"/>
    <lineage>
        <taxon>Eukaryota</taxon>
        <taxon>Fungi</taxon>
        <taxon>Dikarya</taxon>
        <taxon>Ascomycota</taxon>
        <taxon>Saccharomycotina</taxon>
        <taxon>Saccharomycetes</taxon>
        <taxon>Phaffomycetales</taxon>
        <taxon>Phaffomycetaceae</taxon>
        <taxon>Cyberlindnera</taxon>
    </lineage>
</organism>
<evidence type="ECO:0000256" key="1">
    <source>
        <dbReference type="SAM" id="MobiDB-lite"/>
    </source>
</evidence>